<evidence type="ECO:0000313" key="1">
    <source>
        <dbReference type="Proteomes" id="UP000887581"/>
    </source>
</evidence>
<accession>A0A915PGW2</accession>
<dbReference type="AlphaFoldDB" id="A0A915PGW2"/>
<protein>
    <submittedName>
        <fullName evidence="2">Uncharacterized protein</fullName>
    </submittedName>
</protein>
<keyword evidence="1" id="KW-1185">Reference proteome</keyword>
<sequence>MGNATCTSVTRTLCHPTLRKSLECHAAIRKLPIPPTVAQKARTTGWNARK</sequence>
<dbReference type="WBParaSite" id="sdigi.contig163.g5499.t1">
    <property type="protein sequence ID" value="sdigi.contig163.g5499.t1"/>
    <property type="gene ID" value="sdigi.contig163.g5499"/>
</dbReference>
<proteinExistence type="predicted"/>
<dbReference type="Proteomes" id="UP000887581">
    <property type="component" value="Unplaced"/>
</dbReference>
<reference evidence="2" key="1">
    <citation type="submission" date="2022-11" db="UniProtKB">
        <authorList>
            <consortium name="WormBaseParasite"/>
        </authorList>
    </citation>
    <scope>IDENTIFICATION</scope>
</reference>
<evidence type="ECO:0000313" key="2">
    <source>
        <dbReference type="WBParaSite" id="sdigi.contig163.g5499.t1"/>
    </source>
</evidence>
<organism evidence="1 2">
    <name type="scientific">Setaria digitata</name>
    <dbReference type="NCBI Taxonomy" id="48799"/>
    <lineage>
        <taxon>Eukaryota</taxon>
        <taxon>Metazoa</taxon>
        <taxon>Ecdysozoa</taxon>
        <taxon>Nematoda</taxon>
        <taxon>Chromadorea</taxon>
        <taxon>Rhabditida</taxon>
        <taxon>Spirurina</taxon>
        <taxon>Spiruromorpha</taxon>
        <taxon>Filarioidea</taxon>
        <taxon>Setariidae</taxon>
        <taxon>Setaria</taxon>
    </lineage>
</organism>
<name>A0A915PGW2_9BILA</name>